<organism evidence="1 2">
    <name type="scientific">Gloeothece verrucosa (strain PCC 7822)</name>
    <name type="common">Cyanothece sp. (strain PCC 7822)</name>
    <dbReference type="NCBI Taxonomy" id="497965"/>
    <lineage>
        <taxon>Bacteria</taxon>
        <taxon>Bacillati</taxon>
        <taxon>Cyanobacteriota</taxon>
        <taxon>Cyanophyceae</taxon>
        <taxon>Oscillatoriophycideae</taxon>
        <taxon>Chroococcales</taxon>
        <taxon>Aphanothecaceae</taxon>
        <taxon>Gloeothece</taxon>
        <taxon>Gloeothece verrucosa</taxon>
    </lineage>
</organism>
<gene>
    <name evidence="1" type="ordered locus">Cyan7822_6803</name>
</gene>
<accession>E0UNC7</accession>
<proteinExistence type="predicted"/>
<keyword evidence="2" id="KW-1185">Reference proteome</keyword>
<geneLocation type="plasmid" evidence="1 2">
    <name>Cy782203</name>
</geneLocation>
<protein>
    <submittedName>
        <fullName evidence="1">Uncharacterized protein</fullName>
    </submittedName>
</protein>
<dbReference type="Proteomes" id="UP000008206">
    <property type="component" value="Plasmid Cy782203"/>
</dbReference>
<evidence type="ECO:0000313" key="2">
    <source>
        <dbReference type="Proteomes" id="UP000008206"/>
    </source>
</evidence>
<dbReference type="OrthoDB" id="10004134at2"/>
<reference evidence="2" key="1">
    <citation type="journal article" date="2011" name="MBio">
        <title>Novel metabolic attributes of the genus Cyanothece, comprising a group of unicellular nitrogen-fixing Cyanobacteria.</title>
        <authorList>
            <person name="Bandyopadhyay A."/>
            <person name="Elvitigala T."/>
            <person name="Welsh E."/>
            <person name="Stockel J."/>
            <person name="Liberton M."/>
            <person name="Min H."/>
            <person name="Sherman L.A."/>
            <person name="Pakrasi H.B."/>
        </authorList>
    </citation>
    <scope>NUCLEOTIDE SEQUENCE [LARGE SCALE GENOMIC DNA]</scope>
    <source>
        <strain evidence="2">PCC 7822</strain>
        <plasmid evidence="2">Cy782203</plasmid>
    </source>
</reference>
<name>E0UNC7_GLOV7</name>
<dbReference type="RefSeq" id="WP_013325583.1">
    <property type="nucleotide sequence ID" value="NC_014502.1"/>
</dbReference>
<sequence length="228" mass="26761">MLSSLKLKPKFVINSIDEKTLCQAKQHLENCLKNTQEGNFQAQRQEYYRELADREGISYAQIGERLGELISKLNKTVILAKVFQSTYPQHIDFTTSIELCIALTDIVKNYWIYLPPTLELKHKFVKIVEKRISKANKTTQKNAPTLQPFKSIKMFVDLFIESFRLRKSPLRLIDEYLSSYDGLLRSILKQIEEEKEIEEDWREFCEAKERSAREGTINWDDLKSELGF</sequence>
<dbReference type="KEGG" id="cyj:Cyan7822_6803"/>
<dbReference type="EMBL" id="CP002201">
    <property type="protein sequence ID" value="ADN18457.1"/>
    <property type="molecule type" value="Genomic_DNA"/>
</dbReference>
<evidence type="ECO:0000313" key="1">
    <source>
        <dbReference type="EMBL" id="ADN18457.1"/>
    </source>
</evidence>
<keyword evidence="1" id="KW-0614">Plasmid</keyword>
<dbReference type="AlphaFoldDB" id="E0UNC7"/>
<dbReference type="HOGENOM" id="CLU_1213181_0_0_3"/>